<keyword evidence="4" id="KW-1185">Reference proteome</keyword>
<gene>
    <name evidence="3" type="ORF">OXX778_LOCUS16025</name>
</gene>
<dbReference type="Proteomes" id="UP000663879">
    <property type="component" value="Unassembled WGS sequence"/>
</dbReference>
<keyword evidence="1" id="KW-0238">DNA-binding</keyword>
<evidence type="ECO:0000256" key="1">
    <source>
        <dbReference type="ARBA" id="ARBA00023125"/>
    </source>
</evidence>
<feature type="domain" description="HTH CENPB-type" evidence="2">
    <location>
        <begin position="1"/>
        <end position="65"/>
    </location>
</feature>
<reference evidence="3" key="1">
    <citation type="submission" date="2021-02" db="EMBL/GenBank/DDBJ databases">
        <authorList>
            <person name="Nowell W R."/>
        </authorList>
    </citation>
    <scope>NUCLEOTIDE SEQUENCE</scope>
    <source>
        <strain evidence="3">Ploen Becks lab</strain>
    </source>
</reference>
<evidence type="ECO:0000313" key="4">
    <source>
        <dbReference type="Proteomes" id="UP000663879"/>
    </source>
</evidence>
<dbReference type="Gene3D" id="1.10.10.60">
    <property type="entry name" value="Homeodomain-like"/>
    <property type="match status" value="1"/>
</dbReference>
<dbReference type="InterPro" id="IPR006600">
    <property type="entry name" value="HTH_CenpB_DNA-bd_dom"/>
</dbReference>
<sequence length="117" mass="14013">MEKKLLEWFDDARRDNCCIDGKTLKVKAINLYDELYRNRPQKAAFQASDGWHYYWLNRNNKTYRRITTTGRELPSNSCEIINNFIQENSNVFRTINFDKSKIFNMDETSIYLDCPPK</sequence>
<evidence type="ECO:0000259" key="2">
    <source>
        <dbReference type="PROSITE" id="PS51253"/>
    </source>
</evidence>
<dbReference type="Pfam" id="PF03221">
    <property type="entry name" value="HTH_Tnp_Tc5"/>
    <property type="match status" value="1"/>
</dbReference>
<dbReference type="EMBL" id="CAJNOC010003680">
    <property type="protein sequence ID" value="CAF0993255.1"/>
    <property type="molecule type" value="Genomic_DNA"/>
</dbReference>
<dbReference type="OrthoDB" id="125347at2759"/>
<organism evidence="3 4">
    <name type="scientific">Brachionus calyciflorus</name>
    <dbReference type="NCBI Taxonomy" id="104777"/>
    <lineage>
        <taxon>Eukaryota</taxon>
        <taxon>Metazoa</taxon>
        <taxon>Spiralia</taxon>
        <taxon>Gnathifera</taxon>
        <taxon>Rotifera</taxon>
        <taxon>Eurotatoria</taxon>
        <taxon>Monogononta</taxon>
        <taxon>Pseudotrocha</taxon>
        <taxon>Ploima</taxon>
        <taxon>Brachionidae</taxon>
        <taxon>Brachionus</taxon>
    </lineage>
</organism>
<protein>
    <recommendedName>
        <fullName evidence="2">HTH CENPB-type domain-containing protein</fullName>
    </recommendedName>
</protein>
<dbReference type="AlphaFoldDB" id="A0A814GC49"/>
<proteinExistence type="predicted"/>
<dbReference type="GO" id="GO:0003677">
    <property type="term" value="F:DNA binding"/>
    <property type="evidence" value="ECO:0007669"/>
    <property type="project" value="UniProtKB-KW"/>
</dbReference>
<name>A0A814GC49_9BILA</name>
<evidence type="ECO:0000313" key="3">
    <source>
        <dbReference type="EMBL" id="CAF0993255.1"/>
    </source>
</evidence>
<dbReference type="SUPFAM" id="SSF46689">
    <property type="entry name" value="Homeodomain-like"/>
    <property type="match status" value="1"/>
</dbReference>
<accession>A0A814GC49</accession>
<dbReference type="InterPro" id="IPR009057">
    <property type="entry name" value="Homeodomain-like_sf"/>
</dbReference>
<comment type="caution">
    <text evidence="3">The sequence shown here is derived from an EMBL/GenBank/DDBJ whole genome shotgun (WGS) entry which is preliminary data.</text>
</comment>
<dbReference type="PROSITE" id="PS51253">
    <property type="entry name" value="HTH_CENPB"/>
    <property type="match status" value="1"/>
</dbReference>